<dbReference type="PANTHER" id="PTHR47431">
    <property type="entry name" value="ZN(II)2CYS6 TRANSCRIPTION FACTOR (EUROFUNG)-RELATED"/>
    <property type="match status" value="1"/>
</dbReference>
<gene>
    <name evidence="5" type="ORF">CDEST_08001</name>
</gene>
<dbReference type="AlphaFoldDB" id="A0AAX4II49"/>
<evidence type="ECO:0000256" key="3">
    <source>
        <dbReference type="SAM" id="MobiDB-lite"/>
    </source>
</evidence>
<dbReference type="InterPro" id="IPR036864">
    <property type="entry name" value="Zn2-C6_fun-type_DNA-bd_sf"/>
</dbReference>
<dbReference type="CDD" id="cd00067">
    <property type="entry name" value="GAL4"/>
    <property type="match status" value="1"/>
</dbReference>
<accession>A0AAX4II49</accession>
<dbReference type="SMART" id="SM00906">
    <property type="entry name" value="Fungal_trans"/>
    <property type="match status" value="1"/>
</dbReference>
<name>A0AAX4II49_9PEZI</name>
<feature type="compositionally biased region" description="Polar residues" evidence="3">
    <location>
        <begin position="88"/>
        <end position="97"/>
    </location>
</feature>
<dbReference type="GO" id="GO:0006351">
    <property type="term" value="P:DNA-templated transcription"/>
    <property type="evidence" value="ECO:0007669"/>
    <property type="project" value="InterPro"/>
</dbReference>
<keyword evidence="1" id="KW-0479">Metal-binding</keyword>
<feature type="domain" description="Zn(2)-C6 fungal-type" evidence="4">
    <location>
        <begin position="21"/>
        <end position="51"/>
    </location>
</feature>
<dbReference type="GO" id="GO:0008270">
    <property type="term" value="F:zinc ion binding"/>
    <property type="evidence" value="ECO:0007669"/>
    <property type="project" value="InterPro"/>
</dbReference>
<evidence type="ECO:0000259" key="4">
    <source>
        <dbReference type="PROSITE" id="PS50048"/>
    </source>
</evidence>
<evidence type="ECO:0000313" key="6">
    <source>
        <dbReference type="Proteomes" id="UP001322277"/>
    </source>
</evidence>
<feature type="region of interest" description="Disordered" evidence="3">
    <location>
        <begin position="75"/>
        <end position="103"/>
    </location>
</feature>
<reference evidence="6" key="1">
    <citation type="journal article" date="2023" name="bioRxiv">
        <title>Complete genome of the Medicago anthracnose fungus, Colletotrichum destructivum, reveals a mini-chromosome-like region within a core chromosome.</title>
        <authorList>
            <person name="Lapalu N."/>
            <person name="Simon A."/>
            <person name="Lu A."/>
            <person name="Plaumann P.-L."/>
            <person name="Amselem J."/>
            <person name="Pigne S."/>
            <person name="Auger A."/>
            <person name="Koch C."/>
            <person name="Dallery J.-F."/>
            <person name="O'Connell R.J."/>
        </authorList>
    </citation>
    <scope>NUCLEOTIDE SEQUENCE [LARGE SCALE GENOMIC DNA]</scope>
    <source>
        <strain evidence="6">CBS 520.97</strain>
    </source>
</reference>
<dbReference type="PROSITE" id="PS50048">
    <property type="entry name" value="ZN2_CY6_FUNGAL_2"/>
    <property type="match status" value="1"/>
</dbReference>
<dbReference type="GO" id="GO:0000981">
    <property type="term" value="F:DNA-binding transcription factor activity, RNA polymerase II-specific"/>
    <property type="evidence" value="ECO:0007669"/>
    <property type="project" value="InterPro"/>
</dbReference>
<dbReference type="GO" id="GO:0003677">
    <property type="term" value="F:DNA binding"/>
    <property type="evidence" value="ECO:0007669"/>
    <property type="project" value="InterPro"/>
</dbReference>
<organism evidence="5 6">
    <name type="scientific">Colletotrichum destructivum</name>
    <dbReference type="NCBI Taxonomy" id="34406"/>
    <lineage>
        <taxon>Eukaryota</taxon>
        <taxon>Fungi</taxon>
        <taxon>Dikarya</taxon>
        <taxon>Ascomycota</taxon>
        <taxon>Pezizomycotina</taxon>
        <taxon>Sordariomycetes</taxon>
        <taxon>Hypocreomycetidae</taxon>
        <taxon>Glomerellales</taxon>
        <taxon>Glomerellaceae</taxon>
        <taxon>Colletotrichum</taxon>
        <taxon>Colletotrichum destructivum species complex</taxon>
    </lineage>
</organism>
<dbReference type="SUPFAM" id="SSF57701">
    <property type="entry name" value="Zn2/Cys6 DNA-binding domain"/>
    <property type="match status" value="1"/>
</dbReference>
<evidence type="ECO:0000313" key="5">
    <source>
        <dbReference type="EMBL" id="WQF82987.1"/>
    </source>
</evidence>
<keyword evidence="6" id="KW-1185">Reference proteome</keyword>
<dbReference type="GeneID" id="87944504"/>
<dbReference type="RefSeq" id="XP_062780211.1">
    <property type="nucleotide sequence ID" value="XM_062924160.1"/>
</dbReference>
<evidence type="ECO:0000256" key="1">
    <source>
        <dbReference type="ARBA" id="ARBA00022723"/>
    </source>
</evidence>
<feature type="region of interest" description="Disordered" evidence="3">
    <location>
        <begin position="557"/>
        <end position="594"/>
    </location>
</feature>
<feature type="compositionally biased region" description="Low complexity" evidence="3">
    <location>
        <begin position="557"/>
        <end position="574"/>
    </location>
</feature>
<keyword evidence="2" id="KW-0539">Nucleus</keyword>
<dbReference type="CDD" id="cd12148">
    <property type="entry name" value="fungal_TF_MHR"/>
    <property type="match status" value="1"/>
</dbReference>
<dbReference type="Pfam" id="PF04082">
    <property type="entry name" value="Fungal_trans"/>
    <property type="match status" value="1"/>
</dbReference>
<proteinExistence type="predicted"/>
<evidence type="ECO:0000256" key="2">
    <source>
        <dbReference type="ARBA" id="ARBA00023242"/>
    </source>
</evidence>
<dbReference type="PROSITE" id="PS00463">
    <property type="entry name" value="ZN2_CY6_FUNGAL_1"/>
    <property type="match status" value="1"/>
</dbReference>
<dbReference type="KEGG" id="cdet:87944504"/>
<dbReference type="Pfam" id="PF00172">
    <property type="entry name" value="Zn_clus"/>
    <property type="match status" value="1"/>
</dbReference>
<sequence length="623" mass="68479">MTAATGPSTRQNGGAIRSSLACLPCRSRHLRCDGKQPRCDRCANAATECHYAPSRRGGLDRAALAERRKRLAAAAASHGASVDGSGPGPQSQMSIGSSREPGCRLGSEGLPHSTSAVEEAICLGDLDCSPKAPSIPQFQSENIGTDVLVDSYYNSFHTFHPFLVPRRHFVKMCQEPSRQVSLEPLIAVMRLVGSIYAAQELSAPLKEHVETRFSEASPEDPTMVQSRLLYSVALFWHSFKAEAKHQMDLAVRLALDLGMFQQEFARTHGADDPVLTESWRRTWWELYIIDAYYAGTLGTMNFAVVDVEATVELPCEESEYESGQIPTPKTLDDFDCREFSSGDASFSSFAYLISAVRCAASAISTAPKIASREDSTHIIQSADSVIDGWSLLLPKDRKQVMTKAGHIDELMFQAHLLINVATIGLHRPFSDLRFNPVEDISSCAREPPLEIAKPELVNVHTIRVLRSVEAQIRLMALPVRPFHHTPFVTCMISEGTLALLSACNFLLRGKELNIARDQIRMMIGCLKTLGETWPRTERNVHEIQTVARHVLKLGSNVTDGSSSGTRSSRVPSLSAVERSSDSQTGPVTDDNDVFPSLGSMEDVCGWYNLDDLGPQFAEWIGNE</sequence>
<dbReference type="Gene3D" id="4.10.240.10">
    <property type="entry name" value="Zn(2)-C6 fungal-type DNA-binding domain"/>
    <property type="match status" value="1"/>
</dbReference>
<protein>
    <recommendedName>
        <fullName evidence="4">Zn(2)-C6 fungal-type domain-containing protein</fullName>
    </recommendedName>
</protein>
<dbReference type="PANTHER" id="PTHR47431:SF4">
    <property type="entry name" value="ZN(II)2CYS6 TRANSCRIPTION FACTOR (EUROFUNG)"/>
    <property type="match status" value="1"/>
</dbReference>
<dbReference type="Proteomes" id="UP001322277">
    <property type="component" value="Chromosome 5"/>
</dbReference>
<dbReference type="InterPro" id="IPR001138">
    <property type="entry name" value="Zn2Cys6_DnaBD"/>
</dbReference>
<dbReference type="EMBL" id="CP137309">
    <property type="protein sequence ID" value="WQF82987.1"/>
    <property type="molecule type" value="Genomic_DNA"/>
</dbReference>
<dbReference type="SMART" id="SM00066">
    <property type="entry name" value="GAL4"/>
    <property type="match status" value="1"/>
</dbReference>
<dbReference type="InterPro" id="IPR007219">
    <property type="entry name" value="XnlR_reg_dom"/>
</dbReference>